<comment type="caution">
    <text evidence="2">The sequence shown here is derived from an EMBL/GenBank/DDBJ whole genome shotgun (WGS) entry which is preliminary data.</text>
</comment>
<dbReference type="AlphaFoldDB" id="A0A5B7I1B0"/>
<feature type="compositionally biased region" description="Basic and acidic residues" evidence="1">
    <location>
        <begin position="1"/>
        <end position="10"/>
    </location>
</feature>
<evidence type="ECO:0000256" key="1">
    <source>
        <dbReference type="SAM" id="MobiDB-lite"/>
    </source>
</evidence>
<evidence type="ECO:0000313" key="3">
    <source>
        <dbReference type="Proteomes" id="UP000324222"/>
    </source>
</evidence>
<reference evidence="2 3" key="1">
    <citation type="submission" date="2019-05" db="EMBL/GenBank/DDBJ databases">
        <title>Another draft genome of Portunus trituberculatus and its Hox gene families provides insights of decapod evolution.</title>
        <authorList>
            <person name="Jeong J.-H."/>
            <person name="Song I."/>
            <person name="Kim S."/>
            <person name="Choi T."/>
            <person name="Kim D."/>
            <person name="Ryu S."/>
            <person name="Kim W."/>
        </authorList>
    </citation>
    <scope>NUCLEOTIDE SEQUENCE [LARGE SCALE GENOMIC DNA]</scope>
    <source>
        <tissue evidence="2">Muscle</tissue>
    </source>
</reference>
<proteinExistence type="predicted"/>
<dbReference type="EMBL" id="VSRR010041764">
    <property type="protein sequence ID" value="MPC75736.1"/>
    <property type="molecule type" value="Genomic_DNA"/>
</dbReference>
<evidence type="ECO:0000313" key="2">
    <source>
        <dbReference type="EMBL" id="MPC75736.1"/>
    </source>
</evidence>
<accession>A0A5B7I1B0</accession>
<dbReference type="Proteomes" id="UP000324222">
    <property type="component" value="Unassembled WGS sequence"/>
</dbReference>
<feature type="region of interest" description="Disordered" evidence="1">
    <location>
        <begin position="1"/>
        <end position="22"/>
    </location>
</feature>
<name>A0A5B7I1B0_PORTR</name>
<sequence length="73" mass="7703">MNHLHHDVAPCKHPAATSTRTTHIHRRLSLYAGLDSGGKGRAERAGEKGSITTIINTTATATNAATTINRALS</sequence>
<protein>
    <submittedName>
        <fullName evidence="2">Uncharacterized protein</fullName>
    </submittedName>
</protein>
<organism evidence="2 3">
    <name type="scientific">Portunus trituberculatus</name>
    <name type="common">Swimming crab</name>
    <name type="synonym">Neptunus trituberculatus</name>
    <dbReference type="NCBI Taxonomy" id="210409"/>
    <lineage>
        <taxon>Eukaryota</taxon>
        <taxon>Metazoa</taxon>
        <taxon>Ecdysozoa</taxon>
        <taxon>Arthropoda</taxon>
        <taxon>Crustacea</taxon>
        <taxon>Multicrustacea</taxon>
        <taxon>Malacostraca</taxon>
        <taxon>Eumalacostraca</taxon>
        <taxon>Eucarida</taxon>
        <taxon>Decapoda</taxon>
        <taxon>Pleocyemata</taxon>
        <taxon>Brachyura</taxon>
        <taxon>Eubrachyura</taxon>
        <taxon>Portunoidea</taxon>
        <taxon>Portunidae</taxon>
        <taxon>Portuninae</taxon>
        <taxon>Portunus</taxon>
    </lineage>
</organism>
<gene>
    <name evidence="2" type="ORF">E2C01_070130</name>
</gene>
<keyword evidence="3" id="KW-1185">Reference proteome</keyword>